<evidence type="ECO:0000313" key="9">
    <source>
        <dbReference type="Proteomes" id="UP000295832"/>
    </source>
</evidence>
<comment type="similarity">
    <text evidence="5 6">Belongs to the FtsA/MreB family.</text>
</comment>
<dbReference type="AlphaFoldDB" id="A0A4R8HBB5"/>
<keyword evidence="4 5" id="KW-0131">Cell cycle</keyword>
<dbReference type="Proteomes" id="UP000295832">
    <property type="component" value="Unassembled WGS sequence"/>
</dbReference>
<keyword evidence="9" id="KW-1185">Reference proteome</keyword>
<dbReference type="InterPro" id="IPR003494">
    <property type="entry name" value="SHS2_FtsA"/>
</dbReference>
<dbReference type="InterPro" id="IPR020823">
    <property type="entry name" value="Cell_div_FtsA"/>
</dbReference>
<dbReference type="InterPro" id="IPR050696">
    <property type="entry name" value="FtsA/MreB"/>
</dbReference>
<evidence type="ECO:0000256" key="4">
    <source>
        <dbReference type="ARBA" id="ARBA00023306"/>
    </source>
</evidence>
<dbReference type="RefSeq" id="WP_018247694.1">
    <property type="nucleotide sequence ID" value="NZ_SOEG01000004.1"/>
</dbReference>
<dbReference type="InterPro" id="IPR043129">
    <property type="entry name" value="ATPase_NBD"/>
</dbReference>
<dbReference type="GO" id="GO:0043093">
    <property type="term" value="P:FtsZ-dependent cytokinesis"/>
    <property type="evidence" value="ECO:0007669"/>
    <property type="project" value="UniProtKB-UniRule"/>
</dbReference>
<dbReference type="STRING" id="926561.GCA_000379025_00470"/>
<comment type="function">
    <text evidence="5 6">Cell division protein that is involved in the assembly of the Z ring. May serve as a membrane anchor for the Z ring.</text>
</comment>
<dbReference type="PANTHER" id="PTHR32432">
    <property type="entry name" value="CELL DIVISION PROTEIN FTSA-RELATED"/>
    <property type="match status" value="1"/>
</dbReference>
<keyword evidence="3 5" id="KW-0472">Membrane</keyword>
<dbReference type="NCBIfam" id="TIGR01174">
    <property type="entry name" value="ftsA"/>
    <property type="match status" value="1"/>
</dbReference>
<accession>A0A4R8HBB5</accession>
<evidence type="ECO:0000256" key="6">
    <source>
        <dbReference type="PIRNR" id="PIRNR003101"/>
    </source>
</evidence>
<sequence length="429" mass="45995">MARRNIIAGIDVGTTKVCTIIAEINENKDPEIIGIGTSPSTGLKKGMVVDIDDTVSSIEKAVVKAERMAGVELEAVFVGIAGSHISSNNSHGVVAVTGENKEITRNDIERVIEATKIISIPPEREIIHVLPREFIVDGCKDIKYPLGMSGVRLEAETHIVTGSVTSIQNLVKSVNQANLGVEGIVLQPLAASKAILSSSEKDLGVVLVDMGGGTTDIAIFKEGSIWYTSILPVGGDHVTSDIAVGMRTPMHNAERLKIQYGCASASLIDENEKIEVLDTCGKKSRTISRKLLCDIIEPRVDEIFTLVKQEIYKAGYEGLIPAGVVVTGGGSLLNGIPELASKKLGLPVRIGVPANIDSILEYLDGSIYDIGEGYTQFSEDNGAIFSTGVGLVHYGAETFEENSSLGDIEEDQVIKELFDKVGKWFRNIF</sequence>
<keyword evidence="1 5" id="KW-1003">Cell membrane</keyword>
<evidence type="ECO:0000259" key="7">
    <source>
        <dbReference type="SMART" id="SM00842"/>
    </source>
</evidence>
<dbReference type="SMART" id="SM00842">
    <property type="entry name" value="FtsA"/>
    <property type="match status" value="1"/>
</dbReference>
<dbReference type="GO" id="GO:0009898">
    <property type="term" value="C:cytoplasmic side of plasma membrane"/>
    <property type="evidence" value="ECO:0007669"/>
    <property type="project" value="UniProtKB-UniRule"/>
</dbReference>
<dbReference type="GO" id="GO:0032153">
    <property type="term" value="C:cell division site"/>
    <property type="evidence" value="ECO:0007669"/>
    <property type="project" value="UniProtKB-UniRule"/>
</dbReference>
<dbReference type="CDD" id="cd24048">
    <property type="entry name" value="ASKHA_NBD_FtsA"/>
    <property type="match status" value="1"/>
</dbReference>
<keyword evidence="2 5" id="KW-0132">Cell division</keyword>
<dbReference type="Pfam" id="PF14450">
    <property type="entry name" value="FtsA"/>
    <property type="match status" value="2"/>
</dbReference>
<reference evidence="8 9" key="1">
    <citation type="submission" date="2019-03" db="EMBL/GenBank/DDBJ databases">
        <title>Subsurface microbial communities from deep shales in Ohio and West Virginia, USA.</title>
        <authorList>
            <person name="Wrighton K."/>
        </authorList>
    </citation>
    <scope>NUCLEOTIDE SEQUENCE [LARGE SCALE GENOMIC DNA]</scope>
    <source>
        <strain evidence="8 9">MSL 6dP</strain>
    </source>
</reference>
<protein>
    <recommendedName>
        <fullName evidence="5 6">Cell division protein FtsA</fullName>
    </recommendedName>
</protein>
<name>A0A4R8HBB5_9FIRM</name>
<evidence type="ECO:0000256" key="3">
    <source>
        <dbReference type="ARBA" id="ARBA00023136"/>
    </source>
</evidence>
<dbReference type="HAMAP" id="MF_02033">
    <property type="entry name" value="FtsA"/>
    <property type="match status" value="1"/>
</dbReference>
<dbReference type="Gene3D" id="3.30.420.40">
    <property type="match status" value="2"/>
</dbReference>
<evidence type="ECO:0000256" key="2">
    <source>
        <dbReference type="ARBA" id="ARBA00022618"/>
    </source>
</evidence>
<gene>
    <name evidence="5" type="primary">ftsA</name>
    <name evidence="8" type="ORF">C7959_104139</name>
</gene>
<dbReference type="PIRSF" id="PIRSF003101">
    <property type="entry name" value="FtsA"/>
    <property type="match status" value="1"/>
</dbReference>
<dbReference type="EMBL" id="SOEG01000004">
    <property type="protein sequence ID" value="TDX53009.1"/>
    <property type="molecule type" value="Genomic_DNA"/>
</dbReference>
<comment type="caution">
    <text evidence="8">The sequence shown here is derived from an EMBL/GenBank/DDBJ whole genome shotgun (WGS) entry which is preliminary data.</text>
</comment>
<proteinExistence type="inferred from homology"/>
<organism evidence="8 9">
    <name type="scientific">Orenia marismortui</name>
    <dbReference type="NCBI Taxonomy" id="46469"/>
    <lineage>
        <taxon>Bacteria</taxon>
        <taxon>Bacillati</taxon>
        <taxon>Bacillota</taxon>
        <taxon>Clostridia</taxon>
        <taxon>Halanaerobiales</taxon>
        <taxon>Halobacteroidaceae</taxon>
        <taxon>Orenia</taxon>
    </lineage>
</organism>
<evidence type="ECO:0000313" key="8">
    <source>
        <dbReference type="EMBL" id="TDX53009.1"/>
    </source>
</evidence>
<dbReference type="Pfam" id="PF02491">
    <property type="entry name" value="SHS2_FTSA"/>
    <property type="match status" value="1"/>
</dbReference>
<dbReference type="PANTHER" id="PTHR32432:SF4">
    <property type="entry name" value="CELL DIVISION PROTEIN FTSA"/>
    <property type="match status" value="1"/>
</dbReference>
<comment type="subcellular location">
    <subcellularLocation>
        <location evidence="5">Cell membrane</location>
        <topology evidence="5">Peripheral membrane protein</topology>
        <orientation evidence="5">Cytoplasmic side</orientation>
    </subcellularLocation>
    <text evidence="5">Localizes to the Z ring in an FtsZ-dependent manner. Targeted to the membrane through a conserved C-terminal amphipathic helix.</text>
</comment>
<feature type="domain" description="SHS2" evidence="7">
    <location>
        <begin position="7"/>
        <end position="195"/>
    </location>
</feature>
<evidence type="ECO:0000256" key="5">
    <source>
        <dbReference type="HAMAP-Rule" id="MF_02033"/>
    </source>
</evidence>
<dbReference type="SUPFAM" id="SSF53067">
    <property type="entry name" value="Actin-like ATPase domain"/>
    <property type="match status" value="2"/>
</dbReference>
<evidence type="ECO:0000256" key="1">
    <source>
        <dbReference type="ARBA" id="ARBA00022475"/>
    </source>
</evidence>
<comment type="subunit">
    <text evidence="5">Self-interacts. Interacts with FtsZ.</text>
</comment>